<feature type="chain" id="PRO_5045521600" evidence="2">
    <location>
        <begin position="27"/>
        <end position="168"/>
    </location>
</feature>
<evidence type="ECO:0000313" key="3">
    <source>
        <dbReference type="EMBL" id="MBU2667149.1"/>
    </source>
</evidence>
<feature type="signal peptide" evidence="2">
    <location>
        <begin position="1"/>
        <end position="26"/>
    </location>
</feature>
<evidence type="ECO:0000256" key="2">
    <source>
        <dbReference type="SAM" id="SignalP"/>
    </source>
</evidence>
<proteinExistence type="predicted"/>
<dbReference type="RefSeq" id="WP_215791402.1">
    <property type="nucleotide sequence ID" value="NZ_JAHKKG010000008.1"/>
</dbReference>
<keyword evidence="4" id="KW-1185">Reference proteome</keyword>
<feature type="region of interest" description="Disordered" evidence="1">
    <location>
        <begin position="148"/>
        <end position="168"/>
    </location>
</feature>
<evidence type="ECO:0000313" key="4">
    <source>
        <dbReference type="Proteomes" id="UP001519654"/>
    </source>
</evidence>
<evidence type="ECO:0000256" key="1">
    <source>
        <dbReference type="SAM" id="MobiDB-lite"/>
    </source>
</evidence>
<organism evidence="3 4">
    <name type="scientific">Paractinoplanes bogorensis</name>
    <dbReference type="NCBI Taxonomy" id="1610840"/>
    <lineage>
        <taxon>Bacteria</taxon>
        <taxon>Bacillati</taxon>
        <taxon>Actinomycetota</taxon>
        <taxon>Actinomycetes</taxon>
        <taxon>Micromonosporales</taxon>
        <taxon>Micromonosporaceae</taxon>
        <taxon>Paractinoplanes</taxon>
    </lineage>
</organism>
<protein>
    <submittedName>
        <fullName evidence="3">Uncharacterized protein</fullName>
    </submittedName>
</protein>
<gene>
    <name evidence="3" type="ORF">KOI35_26940</name>
</gene>
<reference evidence="3 4" key="1">
    <citation type="submission" date="2021-06" db="EMBL/GenBank/DDBJ databases">
        <title>Actinoplanes lichenicola sp. nov., and Actinoplanes ovalisporus sp. nov., isolated from lichen in Thailand.</title>
        <authorList>
            <person name="Saeng-In P."/>
            <person name="Kanchanasin P."/>
            <person name="Yuki M."/>
            <person name="Kudo T."/>
            <person name="Ohkuma M."/>
            <person name="Phongsopitanun W."/>
            <person name="Tanasupawat S."/>
        </authorList>
    </citation>
    <scope>NUCLEOTIDE SEQUENCE [LARGE SCALE GENOMIC DNA]</scope>
    <source>
        <strain evidence="3 4">NBRC 110975</strain>
    </source>
</reference>
<sequence>MRFPRLAVAVGLAMAVSAGSAPAAFAAGSAPEGPVARTEPGFDFVVNATTRGTDCRTGARDSKDSEWVKVTAPAGYRVNPSEVHVAWQNQQGSENWYKVGYGNWIQPFSQAPDIKAPKTTGVMVHARSSRGRCGGRGVSEVHVWGQFYPTGGDQELPTTPPPDTEPLP</sequence>
<name>A0ABS5YUL7_9ACTN</name>
<comment type="caution">
    <text evidence="3">The sequence shown here is derived from an EMBL/GenBank/DDBJ whole genome shotgun (WGS) entry which is preliminary data.</text>
</comment>
<dbReference type="Proteomes" id="UP001519654">
    <property type="component" value="Unassembled WGS sequence"/>
</dbReference>
<accession>A0ABS5YUL7</accession>
<keyword evidence="2" id="KW-0732">Signal</keyword>
<dbReference type="EMBL" id="JAHKKG010000008">
    <property type="protein sequence ID" value="MBU2667149.1"/>
    <property type="molecule type" value="Genomic_DNA"/>
</dbReference>
<feature type="compositionally biased region" description="Pro residues" evidence="1">
    <location>
        <begin position="158"/>
        <end position="168"/>
    </location>
</feature>